<evidence type="ECO:0000256" key="7">
    <source>
        <dbReference type="ARBA" id="ARBA00022840"/>
    </source>
</evidence>
<dbReference type="HOGENOM" id="CLU_266573_0_0_1"/>
<feature type="compositionally biased region" description="Basic residues" evidence="11">
    <location>
        <begin position="1014"/>
        <end position="1029"/>
    </location>
</feature>
<evidence type="ECO:0000313" key="14">
    <source>
        <dbReference type="Proteomes" id="UP000054342"/>
    </source>
</evidence>
<evidence type="ECO:0000256" key="8">
    <source>
        <dbReference type="ARBA" id="ARBA00047899"/>
    </source>
</evidence>
<gene>
    <name evidence="13" type="ORF">PV05_09952</name>
</gene>
<dbReference type="SUPFAM" id="SSF56112">
    <property type="entry name" value="Protein kinase-like (PK-like)"/>
    <property type="match status" value="1"/>
</dbReference>
<dbReference type="InterPro" id="IPR017441">
    <property type="entry name" value="Protein_kinase_ATP_BS"/>
</dbReference>
<dbReference type="PROSITE" id="PS00107">
    <property type="entry name" value="PROTEIN_KINASE_ATP"/>
    <property type="match status" value="1"/>
</dbReference>
<name>A0A0D2E963_9EURO</name>
<dbReference type="InterPro" id="IPR050660">
    <property type="entry name" value="NEK_Ser/Thr_kinase"/>
</dbReference>
<dbReference type="InterPro" id="IPR000719">
    <property type="entry name" value="Prot_kinase_dom"/>
</dbReference>
<feature type="compositionally biased region" description="Low complexity" evidence="11">
    <location>
        <begin position="795"/>
        <end position="804"/>
    </location>
</feature>
<dbReference type="RefSeq" id="XP_013311794.1">
    <property type="nucleotide sequence ID" value="XM_013456340.1"/>
</dbReference>
<feature type="region of interest" description="Disordered" evidence="11">
    <location>
        <begin position="1014"/>
        <end position="1039"/>
    </location>
</feature>
<evidence type="ECO:0000313" key="13">
    <source>
        <dbReference type="EMBL" id="KIW51210.1"/>
    </source>
</evidence>
<dbReference type="EMBL" id="KN847322">
    <property type="protein sequence ID" value="KIW51210.1"/>
    <property type="molecule type" value="Genomic_DNA"/>
</dbReference>
<feature type="region of interest" description="Disordered" evidence="11">
    <location>
        <begin position="1"/>
        <end position="22"/>
    </location>
</feature>
<organism evidence="13 14">
    <name type="scientific">Exophiala xenobiotica</name>
    <dbReference type="NCBI Taxonomy" id="348802"/>
    <lineage>
        <taxon>Eukaryota</taxon>
        <taxon>Fungi</taxon>
        <taxon>Dikarya</taxon>
        <taxon>Ascomycota</taxon>
        <taxon>Pezizomycotina</taxon>
        <taxon>Eurotiomycetes</taxon>
        <taxon>Chaetothyriomycetidae</taxon>
        <taxon>Chaetothyriales</taxon>
        <taxon>Herpotrichiellaceae</taxon>
        <taxon>Exophiala</taxon>
    </lineage>
</organism>
<feature type="compositionally biased region" description="Pro residues" evidence="11">
    <location>
        <begin position="1"/>
        <end position="12"/>
    </location>
</feature>
<dbReference type="Gene3D" id="1.10.510.10">
    <property type="entry name" value="Transferase(Phosphotransferase) domain 1"/>
    <property type="match status" value="1"/>
</dbReference>
<keyword evidence="5 10" id="KW-0547">Nucleotide-binding</keyword>
<feature type="binding site" evidence="10">
    <location>
        <position position="495"/>
    </location>
    <ligand>
        <name>ATP</name>
        <dbReference type="ChEBI" id="CHEBI:30616"/>
    </ligand>
</feature>
<dbReference type="GO" id="GO:0005634">
    <property type="term" value="C:nucleus"/>
    <property type="evidence" value="ECO:0007669"/>
    <property type="project" value="TreeGrafter"/>
</dbReference>
<feature type="domain" description="Protein kinase" evidence="12">
    <location>
        <begin position="458"/>
        <end position="787"/>
    </location>
</feature>
<evidence type="ECO:0000256" key="4">
    <source>
        <dbReference type="ARBA" id="ARBA00022679"/>
    </source>
</evidence>
<sequence length="1242" mass="138923">MDESSGPPPLIIIPPTRSPSVSQRSLVSLSPDVLRALNRDGQPPECQIGSSESATLVSGASTNPNVAFLEGLDQWMGLCDSSLHMLKESLFLPAYTFREKLRSDKVFPLGSVITDYAESLSTSSKMLKRFTEDHRAHADKISSLMHSMDLPNAGSSKGLETQEIVLGLEKFVLFLRSIENASAWRSDIPTIILHAFEDTINGPSSGRLTQVERYAMRPWSLLIRTILRQAPESAAGLSRPFGGRQFYLLWSYCKVEAGNKSWTINMEQPGVEHAITTAFHSEPFQQPRVDVFFGYSSTSDFSQPTFPMDEPEFEKAVYSEMRSKMRTNFEGQRYISKGDLLPFCEAGFVRMSFQMFDTSGKLASIAERIAAEAPRLHAACRYSRLSMTFLMALLEAGFHDLNIPPQGTLDHPADFRNCRARDYYELMASLASFFPLSLGSSRAFWDLSRGSIIPIQFDWRDDVIGRGAFSEVYKVLVDPTLHTLCAAVNEPFALKVFSGFVDAVSEAFSREQMMLRHFQDRPHAHLLTHLGSWTQENRYYILYPLAAGNLRAMINGPQPDRSDDFVLWLLDQLIGLADAIGHIHRFVPGGSDKRQNSQLIGVHHDIKPENILVFGNDRNRGTLKLSDFGTGRISHWRGQSGDAHASAYTTAYSQGEGTLTYMAPEAKTQGRVSRPFDIWAVGCVILEILVWVLMSDRISNSEFSESRLADVALKFDSTDAFWLEVDGLVTLRPSVQRVMVGLRRECHDKWSWELFNCVERLLNPDPKSRPQARQVVTVLQHVKDMYIHGSEALESHSSSSSSHSAAEEFSETPADAKITGDIRHEPALDKEPLYSTRAREGFGKPVEKLQDHTDERVRRLAEQQLNQRRERYERDMKIAEKDFKTKLESSEQLKKATKSAREQGEKELKQMREEMEKTSEAPKLTAFLSGSSKARSLRRLLARLVGRPRTKAPESMGNRGQSRPMFVSTENPQVRDEQNLSTAEGASEAMITVGMQHRGTQTSRAALDLLSNRSRRTVQHSRRGARRASQRNSWRDRRVAHVSGDSAPVDKVLARAIPFSYNDAPLAANVSTNATPHAISEMPFGTSGSGAHVGEVDLGRLPQIRKILQDPEGHQRELQREETALYLRLEVLGIFQDDYADFEAVQSLFKNVSPADKEPAMVGIAFSQVSTIAEIVCSALLGLKDAADDEISYSIIVQDMFRSGGCNVVSLSLESLEATRRPARREEFFLTPAKGLLVPKAG</sequence>
<dbReference type="STRING" id="348802.A0A0D2E963"/>
<feature type="region of interest" description="Disordered" evidence="11">
    <location>
        <begin position="887"/>
        <end position="907"/>
    </location>
</feature>
<keyword evidence="6" id="KW-0418">Kinase</keyword>
<evidence type="ECO:0000256" key="3">
    <source>
        <dbReference type="ARBA" id="ARBA00022527"/>
    </source>
</evidence>
<dbReference type="GO" id="GO:0004674">
    <property type="term" value="F:protein serine/threonine kinase activity"/>
    <property type="evidence" value="ECO:0007669"/>
    <property type="project" value="UniProtKB-KW"/>
</dbReference>
<accession>A0A0D2E963</accession>
<protein>
    <recommendedName>
        <fullName evidence="2">non-specific serine/threonine protein kinase</fullName>
        <ecNumber evidence="2">2.7.11.1</ecNumber>
    </recommendedName>
</protein>
<evidence type="ECO:0000256" key="1">
    <source>
        <dbReference type="ARBA" id="ARBA00010886"/>
    </source>
</evidence>
<dbReference type="PROSITE" id="PS50011">
    <property type="entry name" value="PROTEIN_KINASE_DOM"/>
    <property type="match status" value="1"/>
</dbReference>
<dbReference type="InterPro" id="IPR011009">
    <property type="entry name" value="Kinase-like_dom_sf"/>
</dbReference>
<proteinExistence type="inferred from homology"/>
<evidence type="ECO:0000259" key="12">
    <source>
        <dbReference type="PROSITE" id="PS50011"/>
    </source>
</evidence>
<feature type="region of interest" description="Disordered" evidence="11">
    <location>
        <begin position="792"/>
        <end position="820"/>
    </location>
</feature>
<comment type="similarity">
    <text evidence="1">Belongs to the protein kinase superfamily. NEK Ser/Thr protein kinase family. NIMA subfamily.</text>
</comment>
<dbReference type="AlphaFoldDB" id="A0A0D2E963"/>
<reference evidence="13 14" key="1">
    <citation type="submission" date="2015-01" db="EMBL/GenBank/DDBJ databases">
        <title>The Genome Sequence of Exophiala xenobiotica CBS118157.</title>
        <authorList>
            <consortium name="The Broad Institute Genomics Platform"/>
            <person name="Cuomo C."/>
            <person name="de Hoog S."/>
            <person name="Gorbushina A."/>
            <person name="Stielow B."/>
            <person name="Teixiera M."/>
            <person name="Abouelleil A."/>
            <person name="Chapman S.B."/>
            <person name="Priest M."/>
            <person name="Young S.K."/>
            <person name="Wortman J."/>
            <person name="Nusbaum C."/>
            <person name="Birren B."/>
        </authorList>
    </citation>
    <scope>NUCLEOTIDE SEQUENCE [LARGE SCALE GENOMIC DNA]</scope>
    <source>
        <strain evidence="13 14">CBS 118157</strain>
    </source>
</reference>
<keyword evidence="7 10" id="KW-0067">ATP-binding</keyword>
<dbReference type="GeneID" id="25331860"/>
<keyword evidence="4" id="KW-0808">Transferase</keyword>
<keyword evidence="3" id="KW-0723">Serine/threonine-protein kinase</keyword>
<dbReference type="PANTHER" id="PTHR43671">
    <property type="entry name" value="SERINE/THREONINE-PROTEIN KINASE NEK"/>
    <property type="match status" value="1"/>
</dbReference>
<keyword evidence="14" id="KW-1185">Reference proteome</keyword>
<dbReference type="EC" id="2.7.11.1" evidence="2"/>
<evidence type="ECO:0000256" key="2">
    <source>
        <dbReference type="ARBA" id="ARBA00012513"/>
    </source>
</evidence>
<dbReference type="SMART" id="SM00220">
    <property type="entry name" value="S_TKc"/>
    <property type="match status" value="1"/>
</dbReference>
<comment type="catalytic activity">
    <reaction evidence="8">
        <text>L-threonyl-[protein] + ATP = O-phospho-L-threonyl-[protein] + ADP + H(+)</text>
        <dbReference type="Rhea" id="RHEA:46608"/>
        <dbReference type="Rhea" id="RHEA-COMP:11060"/>
        <dbReference type="Rhea" id="RHEA-COMP:11605"/>
        <dbReference type="ChEBI" id="CHEBI:15378"/>
        <dbReference type="ChEBI" id="CHEBI:30013"/>
        <dbReference type="ChEBI" id="CHEBI:30616"/>
        <dbReference type="ChEBI" id="CHEBI:61977"/>
        <dbReference type="ChEBI" id="CHEBI:456216"/>
        <dbReference type="EC" id="2.7.11.1"/>
    </reaction>
</comment>
<feature type="region of interest" description="Disordered" evidence="11">
    <location>
        <begin position="949"/>
        <end position="977"/>
    </location>
</feature>
<comment type="catalytic activity">
    <reaction evidence="9">
        <text>L-seryl-[protein] + ATP = O-phospho-L-seryl-[protein] + ADP + H(+)</text>
        <dbReference type="Rhea" id="RHEA:17989"/>
        <dbReference type="Rhea" id="RHEA-COMP:9863"/>
        <dbReference type="Rhea" id="RHEA-COMP:11604"/>
        <dbReference type="ChEBI" id="CHEBI:15378"/>
        <dbReference type="ChEBI" id="CHEBI:29999"/>
        <dbReference type="ChEBI" id="CHEBI:30616"/>
        <dbReference type="ChEBI" id="CHEBI:83421"/>
        <dbReference type="ChEBI" id="CHEBI:456216"/>
        <dbReference type="EC" id="2.7.11.1"/>
    </reaction>
</comment>
<evidence type="ECO:0000256" key="11">
    <source>
        <dbReference type="SAM" id="MobiDB-lite"/>
    </source>
</evidence>
<dbReference type="GO" id="GO:0005524">
    <property type="term" value="F:ATP binding"/>
    <property type="evidence" value="ECO:0007669"/>
    <property type="project" value="UniProtKB-UniRule"/>
</dbReference>
<dbReference type="Pfam" id="PF00069">
    <property type="entry name" value="Pkinase"/>
    <property type="match status" value="1"/>
</dbReference>
<dbReference type="OrthoDB" id="4161807at2759"/>
<dbReference type="PANTHER" id="PTHR43671:SF98">
    <property type="entry name" value="SERINE_THREONINE-PROTEIN KINASE NEK11"/>
    <property type="match status" value="1"/>
</dbReference>
<evidence type="ECO:0000256" key="9">
    <source>
        <dbReference type="ARBA" id="ARBA00048679"/>
    </source>
</evidence>
<evidence type="ECO:0000256" key="5">
    <source>
        <dbReference type="ARBA" id="ARBA00022741"/>
    </source>
</evidence>
<evidence type="ECO:0000256" key="6">
    <source>
        <dbReference type="ARBA" id="ARBA00022777"/>
    </source>
</evidence>
<dbReference type="CDD" id="cd00180">
    <property type="entry name" value="PKc"/>
    <property type="match status" value="1"/>
</dbReference>
<dbReference type="Proteomes" id="UP000054342">
    <property type="component" value="Unassembled WGS sequence"/>
</dbReference>
<evidence type="ECO:0000256" key="10">
    <source>
        <dbReference type="PROSITE-ProRule" id="PRU10141"/>
    </source>
</evidence>